<sequence length="287" mass="32146">MSHITVNFKSKALMRAVTYHVLLPTDEASGVMAEPPFKTLYFLNGFTSSAQELIEYLPFRKQGELKHIAVVMPDGENSFYLDHAERYSNYSSYVTKELIEETRRLLPLSTKREDTFLGGLSMGGYGALINGALHRDLFSKVACMSPVIDMFRMSRELPAIALKDSMLDALFGTEEQFKSSPMYPINAWSEGNPNDLPELYMCVGQQDAMVHDQIKEFYTQVRAIGASVQLDEAPGEHDLGFWDPLMDDVFSFLAGIEPGTKNHMFCDLNNGDPTSGLHMDRVIDSAS</sequence>
<proteinExistence type="predicted"/>
<dbReference type="InterPro" id="IPR050583">
    <property type="entry name" value="Mycobacterial_A85_antigen"/>
</dbReference>
<dbReference type="InterPro" id="IPR000801">
    <property type="entry name" value="Esterase-like"/>
</dbReference>
<dbReference type="GO" id="GO:0016747">
    <property type="term" value="F:acyltransferase activity, transferring groups other than amino-acyl groups"/>
    <property type="evidence" value="ECO:0007669"/>
    <property type="project" value="TreeGrafter"/>
</dbReference>
<dbReference type="PANTHER" id="PTHR48098:SF1">
    <property type="entry name" value="DIACYLGLYCEROL ACYLTRANSFERASE_MYCOLYLTRANSFERASE AG85A"/>
    <property type="match status" value="1"/>
</dbReference>
<dbReference type="Gene3D" id="3.40.50.1820">
    <property type="entry name" value="alpha/beta hydrolase"/>
    <property type="match status" value="1"/>
</dbReference>
<dbReference type="Pfam" id="PF00756">
    <property type="entry name" value="Esterase"/>
    <property type="match status" value="1"/>
</dbReference>
<dbReference type="AlphaFoldDB" id="A0A430FTD2"/>
<organism evidence="1 2">
    <name type="scientific">Bifidobacterium dolichotidis</name>
    <dbReference type="NCBI Taxonomy" id="2306976"/>
    <lineage>
        <taxon>Bacteria</taxon>
        <taxon>Bacillati</taxon>
        <taxon>Actinomycetota</taxon>
        <taxon>Actinomycetes</taxon>
        <taxon>Bifidobacteriales</taxon>
        <taxon>Bifidobacteriaceae</taxon>
        <taxon>Bifidobacterium</taxon>
    </lineage>
</organism>
<gene>
    <name evidence="1" type="ORF">D2E26_0705</name>
</gene>
<dbReference type="SUPFAM" id="SSF53474">
    <property type="entry name" value="alpha/beta-Hydrolases"/>
    <property type="match status" value="1"/>
</dbReference>
<evidence type="ECO:0000313" key="2">
    <source>
        <dbReference type="Proteomes" id="UP000287609"/>
    </source>
</evidence>
<keyword evidence="2" id="KW-1185">Reference proteome</keyword>
<accession>A0A430FTD2</accession>
<reference evidence="1 2" key="1">
    <citation type="submission" date="2018-09" db="EMBL/GenBank/DDBJ databases">
        <title>Characterization of the phylogenetic diversity of five novel species belonging to the genus Bifidobacterium.</title>
        <authorList>
            <person name="Lugli G.A."/>
            <person name="Duranti S."/>
            <person name="Milani C."/>
        </authorList>
    </citation>
    <scope>NUCLEOTIDE SEQUENCE [LARGE SCALE GENOMIC DNA]</scope>
    <source>
        <strain evidence="1 2">2036B</strain>
    </source>
</reference>
<dbReference type="PANTHER" id="PTHR48098">
    <property type="entry name" value="ENTEROCHELIN ESTERASE-RELATED"/>
    <property type="match status" value="1"/>
</dbReference>
<dbReference type="InterPro" id="IPR029058">
    <property type="entry name" value="AB_hydrolase_fold"/>
</dbReference>
<name>A0A430FTD2_9BIFI</name>
<dbReference type="Proteomes" id="UP000287609">
    <property type="component" value="Unassembled WGS sequence"/>
</dbReference>
<comment type="caution">
    <text evidence="1">The sequence shown here is derived from an EMBL/GenBank/DDBJ whole genome shotgun (WGS) entry which is preliminary data.</text>
</comment>
<protein>
    <submittedName>
        <fullName evidence="1">Acetylesterase</fullName>
    </submittedName>
</protein>
<evidence type="ECO:0000313" key="1">
    <source>
        <dbReference type="EMBL" id="RSX56142.1"/>
    </source>
</evidence>
<dbReference type="EMBL" id="QXGM01000001">
    <property type="protein sequence ID" value="RSX56142.1"/>
    <property type="molecule type" value="Genomic_DNA"/>
</dbReference>
<dbReference type="RefSeq" id="WP_164515846.1">
    <property type="nucleotide sequence ID" value="NZ_QXGM01000001.1"/>
</dbReference>